<proteinExistence type="predicted"/>
<dbReference type="Gene3D" id="3.30.9.10">
    <property type="entry name" value="D-Amino Acid Oxidase, subunit A, domain 2"/>
    <property type="match status" value="1"/>
</dbReference>
<reference evidence="3 4" key="1">
    <citation type="journal article" date="2024" name="Chem. Sci.">
        <title>Discovery of megapolipeptins by genome mining of a Burkholderiales bacteria collection.</title>
        <authorList>
            <person name="Paulo B.S."/>
            <person name="Recchia M.J.J."/>
            <person name="Lee S."/>
            <person name="Fergusson C.H."/>
            <person name="Romanowski S.B."/>
            <person name="Hernandez A."/>
            <person name="Krull N."/>
            <person name="Liu D.Y."/>
            <person name="Cavanagh H."/>
            <person name="Bos A."/>
            <person name="Gray C.A."/>
            <person name="Murphy B.T."/>
            <person name="Linington R.G."/>
            <person name="Eustaquio A.S."/>
        </authorList>
    </citation>
    <scope>NUCLEOTIDE SEQUENCE [LARGE SCALE GENOMIC DNA]</scope>
    <source>
        <strain evidence="3 4">RL21-008-BIB-A</strain>
    </source>
</reference>
<organism evidence="3 4">
    <name type="scientific">Herbaspirillum lusitanum</name>
    <dbReference type="NCBI Taxonomy" id="213312"/>
    <lineage>
        <taxon>Bacteria</taxon>
        <taxon>Pseudomonadati</taxon>
        <taxon>Pseudomonadota</taxon>
        <taxon>Betaproteobacteria</taxon>
        <taxon>Burkholderiales</taxon>
        <taxon>Oxalobacteraceae</taxon>
        <taxon>Herbaspirillum</taxon>
    </lineage>
</organism>
<dbReference type="InterPro" id="IPR006076">
    <property type="entry name" value="FAD-dep_OxRdtase"/>
</dbReference>
<evidence type="ECO:0000256" key="1">
    <source>
        <dbReference type="ARBA" id="ARBA00023002"/>
    </source>
</evidence>
<sequence>MLPSASVTSSSQHAVIIGGGAIGLMSAIHALDQGLQVTLLDFNEAGSEEASSYGNAGWLSAHSVMPPVEPGMWKKVPGFLLDPLGPLAIRWRYLPRLTPWLLRNLASARRERMRSTARALRSLTVDARLLHQEVAQRAGVGHLIDISGVLHVYRSREHFKGDAFGWGVRRELGVTWTELDGAELRHREPDLDPAYDFAVQVDETGHCLNPGAYMQALDAYAQSRGARRVQGKALGFRIEGGRLRAVRTAEGELACDLAVIAAGAQSKVLAAQAGDRVQLESERGYHATIAGQTKVATARTPMMIADHKVIATQMEGGLRIAGQVEFASFDAAPDWRRAAIMRDIALKAFPKLPRDLPAADVKFWMGRRPSTSDGMPCIGYASASRDIVHAYGHSHIGLTCSVRTGRIVAQLLAGLPPEIDLQAFSPQRF</sequence>
<keyword evidence="1" id="KW-0560">Oxidoreductase</keyword>
<keyword evidence="4" id="KW-1185">Reference proteome</keyword>
<evidence type="ECO:0000313" key="4">
    <source>
        <dbReference type="Proteomes" id="UP001629246"/>
    </source>
</evidence>
<evidence type="ECO:0000259" key="2">
    <source>
        <dbReference type="Pfam" id="PF01266"/>
    </source>
</evidence>
<dbReference type="Gene3D" id="3.50.50.60">
    <property type="entry name" value="FAD/NAD(P)-binding domain"/>
    <property type="match status" value="2"/>
</dbReference>
<comment type="caution">
    <text evidence="3">The sequence shown here is derived from an EMBL/GenBank/DDBJ whole genome shotgun (WGS) entry which is preliminary data.</text>
</comment>
<dbReference type="Pfam" id="PF01266">
    <property type="entry name" value="DAO"/>
    <property type="match status" value="1"/>
</dbReference>
<dbReference type="RefSeq" id="WP_408156102.1">
    <property type="nucleotide sequence ID" value="NZ_JAQQFM010000003.1"/>
</dbReference>
<dbReference type="InterPro" id="IPR036188">
    <property type="entry name" value="FAD/NAD-bd_sf"/>
</dbReference>
<protein>
    <submittedName>
        <fullName evidence="3">FAD-binding oxidoreductase</fullName>
    </submittedName>
</protein>
<dbReference type="SUPFAM" id="SSF54373">
    <property type="entry name" value="FAD-linked reductases, C-terminal domain"/>
    <property type="match status" value="1"/>
</dbReference>
<dbReference type="Proteomes" id="UP001629246">
    <property type="component" value="Unassembled WGS sequence"/>
</dbReference>
<accession>A0ABW9A6F0</accession>
<feature type="domain" description="FAD dependent oxidoreductase" evidence="2">
    <location>
        <begin position="14"/>
        <end position="411"/>
    </location>
</feature>
<dbReference type="PANTHER" id="PTHR13847">
    <property type="entry name" value="SARCOSINE DEHYDROGENASE-RELATED"/>
    <property type="match status" value="1"/>
</dbReference>
<dbReference type="EMBL" id="JAQQFM010000003">
    <property type="protein sequence ID" value="MFL9923950.1"/>
    <property type="molecule type" value="Genomic_DNA"/>
</dbReference>
<name>A0ABW9A6F0_9BURK</name>
<dbReference type="SUPFAM" id="SSF51905">
    <property type="entry name" value="FAD/NAD(P)-binding domain"/>
    <property type="match status" value="1"/>
</dbReference>
<dbReference type="PANTHER" id="PTHR13847:SF289">
    <property type="entry name" value="GLYCINE OXIDASE"/>
    <property type="match status" value="1"/>
</dbReference>
<evidence type="ECO:0000313" key="3">
    <source>
        <dbReference type="EMBL" id="MFL9923950.1"/>
    </source>
</evidence>
<gene>
    <name evidence="3" type="ORF">PQR62_06735</name>
</gene>